<evidence type="ECO:0000256" key="3">
    <source>
        <dbReference type="ARBA" id="ARBA00022679"/>
    </source>
</evidence>
<protein>
    <submittedName>
        <fullName evidence="8">23S rRNA m(5)U-1939 methyltransferase</fullName>
    </submittedName>
</protein>
<dbReference type="OrthoDB" id="9804590at2"/>
<dbReference type="GO" id="GO:0070041">
    <property type="term" value="F:rRNA (uridine-C5-)-methyltransferase activity"/>
    <property type="evidence" value="ECO:0007669"/>
    <property type="project" value="TreeGrafter"/>
</dbReference>
<comment type="caution">
    <text evidence="8">The sequence shown here is derived from an EMBL/GenBank/DDBJ whole genome shotgun (WGS) entry which is preliminary data.</text>
</comment>
<keyword evidence="9" id="KW-1185">Reference proteome</keyword>
<dbReference type="Gene3D" id="2.40.50.1070">
    <property type="match status" value="1"/>
</dbReference>
<evidence type="ECO:0000256" key="4">
    <source>
        <dbReference type="ARBA" id="ARBA00022691"/>
    </source>
</evidence>
<feature type="binding site" evidence="6">
    <location>
        <position position="284"/>
    </location>
    <ligand>
        <name>S-adenosyl-L-methionine</name>
        <dbReference type="ChEBI" id="CHEBI:59789"/>
    </ligand>
</feature>
<evidence type="ECO:0000256" key="5">
    <source>
        <dbReference type="ARBA" id="ARBA00023014"/>
    </source>
</evidence>
<dbReference type="RefSeq" id="WP_131833804.1">
    <property type="nucleotide sequence ID" value="NZ_SMFY01000001.1"/>
</dbReference>
<dbReference type="EMBL" id="SMFY01000001">
    <property type="protein sequence ID" value="TCK30478.1"/>
    <property type="molecule type" value="Genomic_DNA"/>
</dbReference>
<comment type="similarity">
    <text evidence="6">Belongs to the class I-like SAM-binding methyltransferase superfamily. RNA M5U methyltransferase family.</text>
</comment>
<dbReference type="SUPFAM" id="SSF53335">
    <property type="entry name" value="S-adenosyl-L-methionine-dependent methyltransferases"/>
    <property type="match status" value="1"/>
</dbReference>
<keyword evidence="1" id="KW-0408">Iron</keyword>
<organism evidence="8 9">
    <name type="scientific">Ancylobacter aquaticus</name>
    <dbReference type="NCBI Taxonomy" id="100"/>
    <lineage>
        <taxon>Bacteria</taxon>
        <taxon>Pseudomonadati</taxon>
        <taxon>Pseudomonadota</taxon>
        <taxon>Alphaproteobacteria</taxon>
        <taxon>Hyphomicrobiales</taxon>
        <taxon>Xanthobacteraceae</taxon>
        <taxon>Ancylobacter</taxon>
    </lineage>
</organism>
<feature type="binding site" evidence="6">
    <location>
        <position position="304"/>
    </location>
    <ligand>
        <name>S-adenosyl-L-methionine</name>
        <dbReference type="ChEBI" id="CHEBI:59789"/>
    </ligand>
</feature>
<dbReference type="Gene3D" id="2.40.50.140">
    <property type="entry name" value="Nucleic acid-binding proteins"/>
    <property type="match status" value="1"/>
</dbReference>
<dbReference type="PANTHER" id="PTHR11061">
    <property type="entry name" value="RNA M5U METHYLTRANSFERASE"/>
    <property type="match status" value="1"/>
</dbReference>
<dbReference type="PROSITE" id="PS01230">
    <property type="entry name" value="TRMA_1"/>
    <property type="match status" value="1"/>
</dbReference>
<evidence type="ECO:0000256" key="7">
    <source>
        <dbReference type="PROSITE-ProRule" id="PRU10015"/>
    </source>
</evidence>
<dbReference type="PANTHER" id="PTHR11061:SF49">
    <property type="entry name" value="23S RRNA (URACIL(1939)-C(5))-METHYLTRANSFERASE RLMD"/>
    <property type="match status" value="1"/>
</dbReference>
<evidence type="ECO:0000256" key="2">
    <source>
        <dbReference type="ARBA" id="ARBA00022603"/>
    </source>
</evidence>
<keyword evidence="1" id="KW-0479">Metal-binding</keyword>
<dbReference type="AlphaFoldDB" id="A0A4R1I6A1"/>
<dbReference type="Gene3D" id="3.40.50.150">
    <property type="entry name" value="Vaccinia Virus protein VP39"/>
    <property type="match status" value="1"/>
</dbReference>
<dbReference type="GO" id="GO:0070475">
    <property type="term" value="P:rRNA base methylation"/>
    <property type="evidence" value="ECO:0007669"/>
    <property type="project" value="TreeGrafter"/>
</dbReference>
<dbReference type="GO" id="GO:0051539">
    <property type="term" value="F:4 iron, 4 sulfur cluster binding"/>
    <property type="evidence" value="ECO:0007669"/>
    <property type="project" value="UniProtKB-KW"/>
</dbReference>
<feature type="active site" evidence="7">
    <location>
        <position position="378"/>
    </location>
</feature>
<keyword evidence="4 6" id="KW-0949">S-adenosyl-L-methionine</keyword>
<gene>
    <name evidence="8" type="ORF">EV667_0568</name>
</gene>
<keyword evidence="3 6" id="KW-0808">Transferase</keyword>
<proteinExistence type="inferred from homology"/>
<dbReference type="InterPro" id="IPR030390">
    <property type="entry name" value="MeTrfase_TrmA_AS"/>
</dbReference>
<keyword evidence="2 6" id="KW-0489">Methyltransferase</keyword>
<evidence type="ECO:0000313" key="8">
    <source>
        <dbReference type="EMBL" id="TCK30478.1"/>
    </source>
</evidence>
<keyword evidence="5" id="KW-0411">Iron-sulfur</keyword>
<accession>A0A4R1I6A1</accession>
<keyword evidence="1" id="KW-0004">4Fe-4S</keyword>
<sequence length="420" mass="44570">MSVTKLDVARIGHRGDGIADTPEGSVFVPLTLPGEAVEVEREHDRARLLAVLAPSPERVKPICPHFGPCGGCALQHWAPAPYEAWKRALVVEALARAGLETEVAPLLPAHGEGRRRATFHARGTGGSAPKGRDVLAVGFAGRRSHAVVAIDACPILAPGLDGALKAAWAVAQELVPIAKPLDIQVTATETGLDMDVRGSGPLKPNRVAALAEIAGEHRLARLTRHGELVLQREPPLLTMGRARVALPPGSFLQATAAGEAALARLVMEALEERARGVVRAVDLFSGVGTFTLRLAERARVTAYESSAPAIEALNKAVRGVAGLKPVTGEVRDLFRRPLLAQEMKGVDVAVFDPPRQGAEAQARQLAASAVPLVIGVSCDVTTFARDAQILIEGGYRLERVTPVDQFLYSAHVELVGVFRR</sequence>
<evidence type="ECO:0000313" key="9">
    <source>
        <dbReference type="Proteomes" id="UP000295030"/>
    </source>
</evidence>
<dbReference type="InterPro" id="IPR012340">
    <property type="entry name" value="NA-bd_OB-fold"/>
</dbReference>
<dbReference type="CDD" id="cd02440">
    <property type="entry name" value="AdoMet_MTases"/>
    <property type="match status" value="1"/>
</dbReference>
<evidence type="ECO:0000256" key="6">
    <source>
        <dbReference type="PROSITE-ProRule" id="PRU01024"/>
    </source>
</evidence>
<evidence type="ECO:0000256" key="1">
    <source>
        <dbReference type="ARBA" id="ARBA00022485"/>
    </source>
</evidence>
<feature type="binding site" evidence="6">
    <location>
        <position position="352"/>
    </location>
    <ligand>
        <name>S-adenosyl-L-methionine</name>
        <dbReference type="ChEBI" id="CHEBI:59789"/>
    </ligand>
</feature>
<dbReference type="PROSITE" id="PS51687">
    <property type="entry name" value="SAM_MT_RNA_M5U"/>
    <property type="match status" value="1"/>
</dbReference>
<feature type="binding site" evidence="6">
    <location>
        <position position="253"/>
    </location>
    <ligand>
        <name>S-adenosyl-L-methionine</name>
        <dbReference type="ChEBI" id="CHEBI:59789"/>
    </ligand>
</feature>
<dbReference type="SUPFAM" id="SSF50249">
    <property type="entry name" value="Nucleic acid-binding proteins"/>
    <property type="match status" value="1"/>
</dbReference>
<feature type="active site" description="Nucleophile" evidence="6">
    <location>
        <position position="378"/>
    </location>
</feature>
<dbReference type="InterPro" id="IPR029063">
    <property type="entry name" value="SAM-dependent_MTases_sf"/>
</dbReference>
<dbReference type="Proteomes" id="UP000295030">
    <property type="component" value="Unassembled WGS sequence"/>
</dbReference>
<dbReference type="Pfam" id="PF05958">
    <property type="entry name" value="tRNA_U5-meth_tr"/>
    <property type="match status" value="1"/>
</dbReference>
<name>A0A4R1I6A1_ANCAQ</name>
<reference evidence="8 9" key="1">
    <citation type="submission" date="2019-03" db="EMBL/GenBank/DDBJ databases">
        <title>Genomic Encyclopedia of Type Strains, Phase IV (KMG-IV): sequencing the most valuable type-strain genomes for metagenomic binning, comparative biology and taxonomic classification.</title>
        <authorList>
            <person name="Goeker M."/>
        </authorList>
    </citation>
    <scope>NUCLEOTIDE SEQUENCE [LARGE SCALE GENOMIC DNA]</scope>
    <source>
        <strain evidence="8 9">DSM 101</strain>
    </source>
</reference>
<dbReference type="InterPro" id="IPR010280">
    <property type="entry name" value="U5_MeTrfase_fam"/>
</dbReference>